<dbReference type="InterPro" id="IPR058245">
    <property type="entry name" value="NreC/VraR/RcsB-like_REC"/>
</dbReference>
<dbReference type="SMART" id="SM00421">
    <property type="entry name" value="HTH_LUXR"/>
    <property type="match status" value="1"/>
</dbReference>
<evidence type="ECO:0000256" key="2">
    <source>
        <dbReference type="ARBA" id="ARBA00022553"/>
    </source>
</evidence>
<dbReference type="KEGG" id="cpy:Cphy_3630"/>
<dbReference type="InterPro" id="IPR011006">
    <property type="entry name" value="CheY-like_superfamily"/>
</dbReference>
<evidence type="ECO:0000259" key="9">
    <source>
        <dbReference type="PROSITE" id="PS50110"/>
    </source>
</evidence>
<dbReference type="CDD" id="cd17535">
    <property type="entry name" value="REC_NarL-like"/>
    <property type="match status" value="1"/>
</dbReference>
<feature type="modified residue" description="4-aspartylphosphate" evidence="7">
    <location>
        <position position="57"/>
    </location>
</feature>
<dbReference type="GO" id="GO:0000160">
    <property type="term" value="P:phosphorelay signal transduction system"/>
    <property type="evidence" value="ECO:0007669"/>
    <property type="project" value="InterPro"/>
</dbReference>
<dbReference type="PROSITE" id="PS50110">
    <property type="entry name" value="RESPONSE_REGULATORY"/>
    <property type="match status" value="1"/>
</dbReference>
<dbReference type="GO" id="GO:0006355">
    <property type="term" value="P:regulation of DNA-templated transcription"/>
    <property type="evidence" value="ECO:0007669"/>
    <property type="project" value="InterPro"/>
</dbReference>
<comment type="function">
    <text evidence="6">May play the central regulatory role in sporulation. It may be an element of the effector pathway responsible for the activation of sporulation genes in response to nutritional stress. Spo0A may act in concert with spo0H (a sigma factor) to control the expression of some genes that are critical to the sporulation process.</text>
</comment>
<keyword evidence="3" id="KW-0805">Transcription regulation</keyword>
<feature type="domain" description="HTH luxR-type" evidence="8">
    <location>
        <begin position="164"/>
        <end position="229"/>
    </location>
</feature>
<evidence type="ECO:0000313" key="11">
    <source>
        <dbReference type="Proteomes" id="UP000000370"/>
    </source>
</evidence>
<dbReference type="STRING" id="357809.Cphy_3630"/>
<evidence type="ECO:0000256" key="7">
    <source>
        <dbReference type="PROSITE-ProRule" id="PRU00169"/>
    </source>
</evidence>
<name>A9KJF7_LACP7</name>
<dbReference type="OrthoDB" id="9779069at2"/>
<dbReference type="PROSITE" id="PS50043">
    <property type="entry name" value="HTH_LUXR_2"/>
    <property type="match status" value="1"/>
</dbReference>
<dbReference type="CDD" id="cd06170">
    <property type="entry name" value="LuxR_C_like"/>
    <property type="match status" value="1"/>
</dbReference>
<accession>A9KJF7</accession>
<dbReference type="Gene3D" id="3.40.50.2300">
    <property type="match status" value="1"/>
</dbReference>
<dbReference type="SUPFAM" id="SSF52172">
    <property type="entry name" value="CheY-like"/>
    <property type="match status" value="1"/>
</dbReference>
<dbReference type="InterPro" id="IPR000792">
    <property type="entry name" value="Tscrpt_reg_LuxR_C"/>
</dbReference>
<evidence type="ECO:0000256" key="6">
    <source>
        <dbReference type="ARBA" id="ARBA00024867"/>
    </source>
</evidence>
<evidence type="ECO:0000256" key="1">
    <source>
        <dbReference type="ARBA" id="ARBA00018672"/>
    </source>
</evidence>
<dbReference type="SMART" id="SM00448">
    <property type="entry name" value="REC"/>
    <property type="match status" value="1"/>
</dbReference>
<dbReference type="PROSITE" id="PS00622">
    <property type="entry name" value="HTH_LUXR_1"/>
    <property type="match status" value="1"/>
</dbReference>
<dbReference type="Pfam" id="PF00196">
    <property type="entry name" value="GerE"/>
    <property type="match status" value="1"/>
</dbReference>
<keyword evidence="11" id="KW-1185">Reference proteome</keyword>
<dbReference type="Proteomes" id="UP000000370">
    <property type="component" value="Chromosome"/>
</dbReference>
<dbReference type="PRINTS" id="PR00038">
    <property type="entry name" value="HTHLUXR"/>
</dbReference>
<sequence>MNTKYKVLLVDDETLLLESLEIILTLSEEYEIVGKARNGLEALECINHIVPDLAMIDLNMETIGGLELIRNIRNQYDSMKILVLTTFYDERNITLAMQYGANGYLLKDSGRNAILTALLNIRNGQSVIDQKVLETLTKLISDKKSSKKSNTIASLTNLDSPQNIILPLSELTKREHEICAMIAEGFTNSQIASFLYISEGTVKNYISSIYDKLQIHDRAALAVALTKTNRII</sequence>
<proteinExistence type="predicted"/>
<dbReference type="eggNOG" id="COG2197">
    <property type="taxonomic scope" value="Bacteria"/>
</dbReference>
<dbReference type="Pfam" id="PF00072">
    <property type="entry name" value="Response_reg"/>
    <property type="match status" value="1"/>
</dbReference>
<dbReference type="GO" id="GO:0003677">
    <property type="term" value="F:DNA binding"/>
    <property type="evidence" value="ECO:0007669"/>
    <property type="project" value="UniProtKB-KW"/>
</dbReference>
<evidence type="ECO:0000313" key="10">
    <source>
        <dbReference type="EMBL" id="ABX43977.1"/>
    </source>
</evidence>
<dbReference type="InterPro" id="IPR016032">
    <property type="entry name" value="Sig_transdc_resp-reg_C-effctor"/>
</dbReference>
<reference evidence="11" key="1">
    <citation type="submission" date="2007-11" db="EMBL/GenBank/DDBJ databases">
        <title>Complete genome sequence of Clostridium phytofermentans ISDg.</title>
        <authorList>
            <person name="Leschine S.B."/>
            <person name="Warnick T.A."/>
            <person name="Blanchard J.L."/>
            <person name="Schnell D.J."/>
            <person name="Petit E.L."/>
            <person name="LaTouf W.G."/>
            <person name="Copeland A."/>
            <person name="Lucas S."/>
            <person name="Lapidus A."/>
            <person name="Barry K."/>
            <person name="Glavina del Rio T."/>
            <person name="Dalin E."/>
            <person name="Tice H."/>
            <person name="Pitluck S."/>
            <person name="Kiss H."/>
            <person name="Brettin T."/>
            <person name="Bruce D."/>
            <person name="Detter J.C."/>
            <person name="Han C."/>
            <person name="Kuske C."/>
            <person name="Schmutz J."/>
            <person name="Larimer F."/>
            <person name="Land M."/>
            <person name="Hauser L."/>
            <person name="Kyrpides N."/>
            <person name="Kim E.A."/>
            <person name="Richardson P."/>
        </authorList>
    </citation>
    <scope>NUCLEOTIDE SEQUENCE [LARGE SCALE GENOMIC DNA]</scope>
    <source>
        <strain evidence="11">ATCC 700394 / DSM 18823 / ISDg</strain>
    </source>
</reference>
<evidence type="ECO:0000256" key="5">
    <source>
        <dbReference type="ARBA" id="ARBA00023163"/>
    </source>
</evidence>
<dbReference type="RefSeq" id="WP_012201625.1">
    <property type="nucleotide sequence ID" value="NC_010001.1"/>
</dbReference>
<feature type="domain" description="Response regulatory" evidence="9">
    <location>
        <begin position="6"/>
        <end position="122"/>
    </location>
</feature>
<keyword evidence="2 7" id="KW-0597">Phosphoprotein</keyword>
<dbReference type="PANTHER" id="PTHR43214:SF40">
    <property type="entry name" value="TRANSCRIPTIONAL REGULATORY PROTEIN LNRK"/>
    <property type="match status" value="1"/>
</dbReference>
<evidence type="ECO:0000256" key="4">
    <source>
        <dbReference type="ARBA" id="ARBA00023125"/>
    </source>
</evidence>
<evidence type="ECO:0000259" key="8">
    <source>
        <dbReference type="PROSITE" id="PS50043"/>
    </source>
</evidence>
<dbReference type="PANTHER" id="PTHR43214">
    <property type="entry name" value="TWO-COMPONENT RESPONSE REGULATOR"/>
    <property type="match status" value="1"/>
</dbReference>
<dbReference type="HOGENOM" id="CLU_000445_90_10_9"/>
<dbReference type="EMBL" id="CP000885">
    <property type="protein sequence ID" value="ABX43977.1"/>
    <property type="molecule type" value="Genomic_DNA"/>
</dbReference>
<dbReference type="AlphaFoldDB" id="A9KJF7"/>
<dbReference type="InterPro" id="IPR001789">
    <property type="entry name" value="Sig_transdc_resp-reg_receiver"/>
</dbReference>
<gene>
    <name evidence="10" type="ordered locus">Cphy_3630</name>
</gene>
<dbReference type="SUPFAM" id="SSF46894">
    <property type="entry name" value="C-terminal effector domain of the bipartite response regulators"/>
    <property type="match status" value="1"/>
</dbReference>
<dbReference type="InterPro" id="IPR039420">
    <property type="entry name" value="WalR-like"/>
</dbReference>
<keyword evidence="4" id="KW-0238">DNA-binding</keyword>
<organism evidence="10 11">
    <name type="scientific">Lachnoclostridium phytofermentans (strain ATCC 700394 / DSM 18823 / ISDg)</name>
    <name type="common">Clostridium phytofermentans</name>
    <dbReference type="NCBI Taxonomy" id="357809"/>
    <lineage>
        <taxon>Bacteria</taxon>
        <taxon>Bacillati</taxon>
        <taxon>Bacillota</taxon>
        <taxon>Clostridia</taxon>
        <taxon>Lachnospirales</taxon>
        <taxon>Lachnospiraceae</taxon>
    </lineage>
</organism>
<protein>
    <recommendedName>
        <fullName evidence="1">Stage 0 sporulation protein A homolog</fullName>
    </recommendedName>
</protein>
<keyword evidence="5" id="KW-0804">Transcription</keyword>
<evidence type="ECO:0000256" key="3">
    <source>
        <dbReference type="ARBA" id="ARBA00023015"/>
    </source>
</evidence>